<keyword evidence="2 5" id="KW-0813">Transport</keyword>
<dbReference type="GO" id="GO:0006606">
    <property type="term" value="P:protein import into nucleus"/>
    <property type="evidence" value="ECO:0007669"/>
    <property type="project" value="InterPro"/>
</dbReference>
<dbReference type="EMBL" id="AJWJ01000069">
    <property type="protein sequence ID" value="KAF2076192.1"/>
    <property type="molecule type" value="Genomic_DNA"/>
</dbReference>
<gene>
    <name evidence="7" type="ORF">CYY_002492</name>
</gene>
<keyword evidence="8" id="KW-1185">Reference proteome</keyword>
<evidence type="ECO:0000256" key="3">
    <source>
        <dbReference type="ARBA" id="ARBA00022737"/>
    </source>
</evidence>
<proteinExistence type="inferred from homology"/>
<dbReference type="PROSITE" id="PS50176">
    <property type="entry name" value="ARM_REPEAT"/>
    <property type="match status" value="1"/>
</dbReference>
<comment type="similarity">
    <text evidence="1 5">Belongs to the importin alpha family.</text>
</comment>
<evidence type="ECO:0000256" key="1">
    <source>
        <dbReference type="ARBA" id="ARBA00010394"/>
    </source>
</evidence>
<feature type="repeat" description="ARM" evidence="6">
    <location>
        <begin position="96"/>
        <end position="124"/>
    </location>
</feature>
<dbReference type="PANTHER" id="PTHR23316">
    <property type="entry name" value="IMPORTIN ALPHA"/>
    <property type="match status" value="1"/>
</dbReference>
<dbReference type="InterPro" id="IPR024931">
    <property type="entry name" value="Importin_alpha"/>
</dbReference>
<evidence type="ECO:0000256" key="5">
    <source>
        <dbReference type="PIRNR" id="PIRNR005673"/>
    </source>
</evidence>
<dbReference type="GO" id="GO:0061608">
    <property type="term" value="F:nuclear import signal receptor activity"/>
    <property type="evidence" value="ECO:0007669"/>
    <property type="project" value="InterPro"/>
</dbReference>
<dbReference type="Proteomes" id="UP000695562">
    <property type="component" value="Unassembled WGS sequence"/>
</dbReference>
<dbReference type="PIRSF" id="PIRSF005673">
    <property type="entry name" value="Importin_alpha"/>
    <property type="match status" value="1"/>
</dbReference>
<comment type="caution">
    <text evidence="7">The sequence shown here is derived from an EMBL/GenBank/DDBJ whole genome shotgun (WGS) entry which is preliminary data.</text>
</comment>
<sequence>MDVDLDPQVVQIQKYVDLINSNSPEEMLEGTVGLRKILCIERSPPYDQVFATGVVPRLITFLDPCAPQNLQFESCWCISNLASGTNAHTKEIVDRGALLPLIKLISSNNVDVAEQSTWAIGNIAGDSPKYRDEALYLGVLEPLVETAQKTNTVGILRRLSWTISNLCRGTPQPPLHMVLPCLGTLRNMVYIADDEVLIDSIWAVSYITSNNEGIQCIIDLGIVHRMIELMLSSNHSIMIPALRTVGNIASGNDTQTQTIINLGVLPILFSLFTHVKKNVRKEAYWTASNIASGTVSQIQALIDHGYFPELLRIFDDPVTDITLLREIGWTISNASNGSSAQVAYFVQIGFIKSIASFLKRQTTPKDVLIFLEALHNILHSGSTFDTGNPYLGVCESEGIPTILSDLVLRCAEKLDVFEKIHTILDSFFFDSSMMEDELQETVEATFEALSM</sequence>
<dbReference type="InterPro" id="IPR011989">
    <property type="entry name" value="ARM-like"/>
</dbReference>
<dbReference type="InterPro" id="IPR000225">
    <property type="entry name" value="Armadillo"/>
</dbReference>
<organism evidence="7 8">
    <name type="scientific">Polysphondylium violaceum</name>
    <dbReference type="NCBI Taxonomy" id="133409"/>
    <lineage>
        <taxon>Eukaryota</taxon>
        <taxon>Amoebozoa</taxon>
        <taxon>Evosea</taxon>
        <taxon>Eumycetozoa</taxon>
        <taxon>Dictyostelia</taxon>
        <taxon>Dictyosteliales</taxon>
        <taxon>Dictyosteliaceae</taxon>
        <taxon>Polysphondylium</taxon>
    </lineage>
</organism>
<evidence type="ECO:0000256" key="6">
    <source>
        <dbReference type="PROSITE-ProRule" id="PRU00259"/>
    </source>
</evidence>
<evidence type="ECO:0000256" key="2">
    <source>
        <dbReference type="ARBA" id="ARBA00022448"/>
    </source>
</evidence>
<evidence type="ECO:0000256" key="4">
    <source>
        <dbReference type="ARBA" id="ARBA00022927"/>
    </source>
</evidence>
<protein>
    <recommendedName>
        <fullName evidence="5">Importin subunit alpha</fullName>
    </recommendedName>
</protein>
<dbReference type="Pfam" id="PF00514">
    <property type="entry name" value="Arm"/>
    <property type="match status" value="4"/>
</dbReference>
<keyword evidence="3" id="KW-0677">Repeat</keyword>
<accession>A0A8J4Q032</accession>
<evidence type="ECO:0000313" key="8">
    <source>
        <dbReference type="Proteomes" id="UP000695562"/>
    </source>
</evidence>
<dbReference type="OrthoDB" id="16542at2759"/>
<dbReference type="GO" id="GO:0005737">
    <property type="term" value="C:cytoplasm"/>
    <property type="evidence" value="ECO:0007669"/>
    <property type="project" value="InterPro"/>
</dbReference>
<keyword evidence="4 5" id="KW-0653">Protein transport</keyword>
<evidence type="ECO:0000313" key="7">
    <source>
        <dbReference type="EMBL" id="KAF2076192.1"/>
    </source>
</evidence>
<dbReference type="SMART" id="SM00185">
    <property type="entry name" value="ARM"/>
    <property type="match status" value="8"/>
</dbReference>
<dbReference type="InterPro" id="IPR016024">
    <property type="entry name" value="ARM-type_fold"/>
</dbReference>
<dbReference type="AlphaFoldDB" id="A0A8J4Q032"/>
<name>A0A8J4Q032_9MYCE</name>
<reference evidence="7" key="1">
    <citation type="submission" date="2020-01" db="EMBL/GenBank/DDBJ databases">
        <title>Development of genomics and gene disruption for Polysphondylium violaceum indicates a role for the polyketide synthase stlB in stalk morphogenesis.</title>
        <authorList>
            <person name="Narita B."/>
            <person name="Kawabe Y."/>
            <person name="Kin K."/>
            <person name="Saito T."/>
            <person name="Gibbs R."/>
            <person name="Kuspa A."/>
            <person name="Muzny D."/>
            <person name="Queller D."/>
            <person name="Richards S."/>
            <person name="Strassman J."/>
            <person name="Sucgang R."/>
            <person name="Worley K."/>
            <person name="Schaap P."/>
        </authorList>
    </citation>
    <scope>NUCLEOTIDE SEQUENCE</scope>
    <source>
        <strain evidence="7">QSvi11</strain>
    </source>
</reference>
<dbReference type="Gene3D" id="1.25.10.10">
    <property type="entry name" value="Leucine-rich Repeat Variant"/>
    <property type="match status" value="1"/>
</dbReference>
<dbReference type="SUPFAM" id="SSF48371">
    <property type="entry name" value="ARM repeat"/>
    <property type="match status" value="1"/>
</dbReference>